<dbReference type="PROSITE" id="PS51257">
    <property type="entry name" value="PROKAR_LIPOPROTEIN"/>
    <property type="match status" value="1"/>
</dbReference>
<proteinExistence type="predicted"/>
<sequence>MTKNLGIILTCLMFLFLFGCSNSNTNSKGYVPSETDVVSRNFGEITNESRLKEFVQNTEKGQQDTIRVVAYTKEGDTILTDLVFDGESLEVTRDSTRDE</sequence>
<dbReference type="Pfam" id="PF14275">
    <property type="entry name" value="DUF4362"/>
    <property type="match status" value="1"/>
</dbReference>
<evidence type="ECO:0000256" key="1">
    <source>
        <dbReference type="SAM" id="SignalP"/>
    </source>
</evidence>
<protein>
    <submittedName>
        <fullName evidence="2">Uncharacterized protein</fullName>
    </submittedName>
</protein>
<organism evidence="2 3">
    <name type="scientific">Litchfieldia salsa</name>
    <dbReference type="NCBI Taxonomy" id="930152"/>
    <lineage>
        <taxon>Bacteria</taxon>
        <taxon>Bacillati</taxon>
        <taxon>Bacillota</taxon>
        <taxon>Bacilli</taxon>
        <taxon>Bacillales</taxon>
        <taxon>Bacillaceae</taxon>
        <taxon>Litchfieldia</taxon>
    </lineage>
</organism>
<dbReference type="STRING" id="930152.SAMN05216565_10367"/>
<accession>A0A1H0SRU6</accession>
<dbReference type="Proteomes" id="UP000199159">
    <property type="component" value="Unassembled WGS sequence"/>
</dbReference>
<dbReference type="AlphaFoldDB" id="A0A1H0SRU6"/>
<evidence type="ECO:0000313" key="2">
    <source>
        <dbReference type="EMBL" id="SDP43978.1"/>
    </source>
</evidence>
<keyword evidence="3" id="KW-1185">Reference proteome</keyword>
<keyword evidence="1" id="KW-0732">Signal</keyword>
<dbReference type="OrthoDB" id="1912370at2"/>
<gene>
    <name evidence="2" type="ORF">SAMN05216565_10367</name>
</gene>
<dbReference type="RefSeq" id="WP_090851560.1">
    <property type="nucleotide sequence ID" value="NZ_FNJU01000003.1"/>
</dbReference>
<reference evidence="3" key="1">
    <citation type="submission" date="2016-10" db="EMBL/GenBank/DDBJ databases">
        <authorList>
            <person name="Varghese N."/>
            <person name="Submissions S."/>
        </authorList>
    </citation>
    <scope>NUCLEOTIDE SEQUENCE [LARGE SCALE GENOMIC DNA]</scope>
    <source>
        <strain evidence="3">IBRC-M10078</strain>
    </source>
</reference>
<dbReference type="InterPro" id="IPR025372">
    <property type="entry name" value="DUF4362"/>
</dbReference>
<feature type="chain" id="PRO_5039355185" evidence="1">
    <location>
        <begin position="24"/>
        <end position="99"/>
    </location>
</feature>
<name>A0A1H0SRU6_9BACI</name>
<dbReference type="EMBL" id="FNJU01000003">
    <property type="protein sequence ID" value="SDP43978.1"/>
    <property type="molecule type" value="Genomic_DNA"/>
</dbReference>
<feature type="signal peptide" evidence="1">
    <location>
        <begin position="1"/>
        <end position="23"/>
    </location>
</feature>
<evidence type="ECO:0000313" key="3">
    <source>
        <dbReference type="Proteomes" id="UP000199159"/>
    </source>
</evidence>